<dbReference type="HOGENOM" id="CLU_1656584_0_0_1"/>
<feature type="non-terminal residue" evidence="2">
    <location>
        <position position="161"/>
    </location>
</feature>
<protein>
    <submittedName>
        <fullName evidence="2">Uncharacterized protein</fullName>
    </submittedName>
</protein>
<feature type="region of interest" description="Disordered" evidence="1">
    <location>
        <begin position="1"/>
        <end position="46"/>
    </location>
</feature>
<keyword evidence="3" id="KW-1185">Reference proteome</keyword>
<feature type="compositionally biased region" description="Basic residues" evidence="1">
    <location>
        <begin position="1"/>
        <end position="10"/>
    </location>
</feature>
<feature type="non-terminal residue" evidence="2">
    <location>
        <position position="1"/>
    </location>
</feature>
<feature type="compositionally biased region" description="Basic and acidic residues" evidence="1">
    <location>
        <begin position="15"/>
        <end position="29"/>
    </location>
</feature>
<proteinExistence type="predicted"/>
<accession>W1NLG4</accession>
<gene>
    <name evidence="2" type="ORF">AMTR_s00001p00231230</name>
</gene>
<dbReference type="Proteomes" id="UP000017836">
    <property type="component" value="Unassembled WGS sequence"/>
</dbReference>
<organism evidence="2 3">
    <name type="scientific">Amborella trichopoda</name>
    <dbReference type="NCBI Taxonomy" id="13333"/>
    <lineage>
        <taxon>Eukaryota</taxon>
        <taxon>Viridiplantae</taxon>
        <taxon>Streptophyta</taxon>
        <taxon>Embryophyta</taxon>
        <taxon>Tracheophyta</taxon>
        <taxon>Spermatophyta</taxon>
        <taxon>Magnoliopsida</taxon>
        <taxon>Amborellales</taxon>
        <taxon>Amborellaceae</taxon>
        <taxon>Amborella</taxon>
    </lineage>
</organism>
<evidence type="ECO:0000313" key="3">
    <source>
        <dbReference type="Proteomes" id="UP000017836"/>
    </source>
</evidence>
<name>W1NLG4_AMBTC</name>
<sequence>KWTVKRRHGATWRDSGGEIEKSEEREEGKKRWRGPPEGLARHYEGGGRCQVSKEGGLIHVNEGVCFGYELRYWERLGGLNLACEWGRHMSRRSPKDGACLVSHHCRGHRMGRRTKPQEEGGHADHKDDNASGPMWSSEPPSMARNPGLEVCSLGRRRRGGG</sequence>
<dbReference type="AlphaFoldDB" id="W1NLG4"/>
<evidence type="ECO:0000256" key="1">
    <source>
        <dbReference type="SAM" id="MobiDB-lite"/>
    </source>
</evidence>
<evidence type="ECO:0000313" key="2">
    <source>
        <dbReference type="EMBL" id="ERM96368.1"/>
    </source>
</evidence>
<reference evidence="3" key="1">
    <citation type="journal article" date="2013" name="Science">
        <title>The Amborella genome and the evolution of flowering plants.</title>
        <authorList>
            <consortium name="Amborella Genome Project"/>
        </authorList>
    </citation>
    <scope>NUCLEOTIDE SEQUENCE [LARGE SCALE GENOMIC DNA]</scope>
</reference>
<feature type="region of interest" description="Disordered" evidence="1">
    <location>
        <begin position="108"/>
        <end position="161"/>
    </location>
</feature>
<dbReference type="EMBL" id="KI397142">
    <property type="protein sequence ID" value="ERM96368.1"/>
    <property type="molecule type" value="Genomic_DNA"/>
</dbReference>
<feature type="compositionally biased region" description="Basic and acidic residues" evidence="1">
    <location>
        <begin position="115"/>
        <end position="129"/>
    </location>
</feature>